<evidence type="ECO:0008006" key="3">
    <source>
        <dbReference type="Google" id="ProtNLM"/>
    </source>
</evidence>
<sequence>MINNDTSIENICTSQVNYYNMVDKRHYQFTRPQGHETRGKTARNRLRRVDNFVLMYTKSLLQKRFSKYRNVFVDVGYGEYPFTTIESAQRFHGVNKDLYIVGVEIDKERVLKASSFQKEHVDFRHGGFNLPLCEQSERASVIRAFNVLRQYEKKQVTKAYSAMLPYLTEGGILIEGTSDPLGRIWVANLFRKHHVCLQQEAVVFSTNFRCEFHPQNFQTVLPKNYIECVVAGEKMHDFFCGWKEAYRQSLYLRNWGERQIFQKSIALLAESGYPVNSCKKYTSRGYLILYVNDEKYV</sequence>
<protein>
    <recommendedName>
        <fullName evidence="3">Methyltransferase domain-containing protein</fullName>
    </recommendedName>
</protein>
<gene>
    <name evidence="1" type="ORF">UABAM_03918</name>
</gene>
<dbReference type="InterPro" id="IPR029063">
    <property type="entry name" value="SAM-dependent_MTases_sf"/>
</dbReference>
<dbReference type="Proteomes" id="UP000326354">
    <property type="component" value="Chromosome"/>
</dbReference>
<evidence type="ECO:0000313" key="1">
    <source>
        <dbReference type="EMBL" id="BBM85548.1"/>
    </source>
</evidence>
<evidence type="ECO:0000313" key="2">
    <source>
        <dbReference type="Proteomes" id="UP000326354"/>
    </source>
</evidence>
<proteinExistence type="predicted"/>
<dbReference type="KEGG" id="uam:UABAM_03918"/>
<reference evidence="1 2" key="1">
    <citation type="submission" date="2019-08" db="EMBL/GenBank/DDBJ databases">
        <title>Complete genome sequence of Candidatus Uab amorphum.</title>
        <authorList>
            <person name="Shiratori T."/>
            <person name="Suzuki S."/>
            <person name="Kakizawa Y."/>
            <person name="Ishida K."/>
        </authorList>
    </citation>
    <scope>NUCLEOTIDE SEQUENCE [LARGE SCALE GENOMIC DNA]</scope>
    <source>
        <strain evidence="1 2">SRT547</strain>
    </source>
</reference>
<accession>A0A5S9IP79</accession>
<name>A0A5S9IP79_UABAM</name>
<dbReference type="RefSeq" id="WP_229759278.1">
    <property type="nucleotide sequence ID" value="NZ_AP019860.1"/>
</dbReference>
<dbReference type="SUPFAM" id="SSF53335">
    <property type="entry name" value="S-adenosyl-L-methionine-dependent methyltransferases"/>
    <property type="match status" value="1"/>
</dbReference>
<dbReference type="EMBL" id="AP019860">
    <property type="protein sequence ID" value="BBM85548.1"/>
    <property type="molecule type" value="Genomic_DNA"/>
</dbReference>
<keyword evidence="2" id="KW-1185">Reference proteome</keyword>
<organism evidence="1 2">
    <name type="scientific">Uabimicrobium amorphum</name>
    <dbReference type="NCBI Taxonomy" id="2596890"/>
    <lineage>
        <taxon>Bacteria</taxon>
        <taxon>Pseudomonadati</taxon>
        <taxon>Planctomycetota</taxon>
        <taxon>Candidatus Uabimicrobiia</taxon>
        <taxon>Candidatus Uabimicrobiales</taxon>
        <taxon>Candidatus Uabimicrobiaceae</taxon>
        <taxon>Candidatus Uabimicrobium</taxon>
    </lineage>
</organism>
<dbReference type="AlphaFoldDB" id="A0A5S9IP79"/>